<dbReference type="CDD" id="cd00195">
    <property type="entry name" value="UBCc_UEV"/>
    <property type="match status" value="1"/>
</dbReference>
<evidence type="ECO:0000259" key="1">
    <source>
        <dbReference type="PROSITE" id="PS50127"/>
    </source>
</evidence>
<protein>
    <recommendedName>
        <fullName evidence="5">Ubiquitin-conjugating enzyme family protein</fullName>
    </recommendedName>
</protein>
<dbReference type="Gene3D" id="3.40.50.410">
    <property type="entry name" value="von Willebrand factor, type A domain"/>
    <property type="match status" value="1"/>
</dbReference>
<evidence type="ECO:0000313" key="3">
    <source>
        <dbReference type="EMBL" id="KAK8899970.1"/>
    </source>
</evidence>
<evidence type="ECO:0008006" key="5">
    <source>
        <dbReference type="Google" id="ProtNLM"/>
    </source>
</evidence>
<dbReference type="InterPro" id="IPR002035">
    <property type="entry name" value="VWF_A"/>
</dbReference>
<proteinExistence type="predicted"/>
<organism evidence="3 4">
    <name type="scientific">Tritrichomonas musculus</name>
    <dbReference type="NCBI Taxonomy" id="1915356"/>
    <lineage>
        <taxon>Eukaryota</taxon>
        <taxon>Metamonada</taxon>
        <taxon>Parabasalia</taxon>
        <taxon>Tritrichomonadida</taxon>
        <taxon>Tritrichomonadidae</taxon>
        <taxon>Tritrichomonas</taxon>
    </lineage>
</organism>
<reference evidence="3 4" key="1">
    <citation type="submission" date="2024-04" db="EMBL/GenBank/DDBJ databases">
        <title>Tritrichomonas musculus Genome.</title>
        <authorList>
            <person name="Alves-Ferreira E."/>
            <person name="Grigg M."/>
            <person name="Lorenzi H."/>
            <person name="Galac M."/>
        </authorList>
    </citation>
    <scope>NUCLEOTIDE SEQUENCE [LARGE SCALE GENOMIC DNA]</scope>
    <source>
        <strain evidence="3 4">EAF2021</strain>
    </source>
</reference>
<dbReference type="SMART" id="SM00327">
    <property type="entry name" value="VWA"/>
    <property type="match status" value="1"/>
</dbReference>
<dbReference type="InterPro" id="IPR016135">
    <property type="entry name" value="UBQ-conjugating_enzyme/RWD"/>
</dbReference>
<dbReference type="PANTHER" id="PTHR24067">
    <property type="entry name" value="UBIQUITIN-CONJUGATING ENZYME E2"/>
    <property type="match status" value="1"/>
</dbReference>
<dbReference type="InterPro" id="IPR036465">
    <property type="entry name" value="vWFA_dom_sf"/>
</dbReference>
<dbReference type="SUPFAM" id="SSF53300">
    <property type="entry name" value="vWA-like"/>
    <property type="match status" value="1"/>
</dbReference>
<dbReference type="PROSITE" id="PS50127">
    <property type="entry name" value="UBC_2"/>
    <property type="match status" value="1"/>
</dbReference>
<dbReference type="PROSITE" id="PS50234">
    <property type="entry name" value="VWFA"/>
    <property type="match status" value="1"/>
</dbReference>
<dbReference type="Gene3D" id="3.10.110.10">
    <property type="entry name" value="Ubiquitin Conjugating Enzyme"/>
    <property type="match status" value="1"/>
</dbReference>
<dbReference type="InterPro" id="IPR050113">
    <property type="entry name" value="Ub_conjugating_enzyme"/>
</dbReference>
<evidence type="ECO:0000259" key="2">
    <source>
        <dbReference type="PROSITE" id="PS50234"/>
    </source>
</evidence>
<dbReference type="Proteomes" id="UP001470230">
    <property type="component" value="Unassembled WGS sequence"/>
</dbReference>
<dbReference type="Pfam" id="PF13519">
    <property type="entry name" value="VWA_2"/>
    <property type="match status" value="1"/>
</dbReference>
<dbReference type="SMART" id="SM00212">
    <property type="entry name" value="UBCc"/>
    <property type="match status" value="1"/>
</dbReference>
<feature type="domain" description="UBC core" evidence="1">
    <location>
        <begin position="761"/>
        <end position="907"/>
    </location>
</feature>
<dbReference type="SUPFAM" id="SSF54495">
    <property type="entry name" value="UBC-like"/>
    <property type="match status" value="1"/>
</dbReference>
<keyword evidence="4" id="KW-1185">Reference proteome</keyword>
<comment type="caution">
    <text evidence="3">The sequence shown here is derived from an EMBL/GenBank/DDBJ whole genome shotgun (WGS) entry which is preliminary data.</text>
</comment>
<sequence>MSAGTKTIYYSIDGKEVLSIDVEPPLIVADFIDLVGEKLELSDLNSAYLNGRKLDEGNLLDNYFADTETSVIYVSNNPDIELETLPTFDFFVKTKKDEELTDTISSSSHSTLDENDITPRYGKNNYRIYTTATAKSLLEGDRMVLHVKEKYDDISKKIKTLIQSFADPGIPDDFDIHIFLPSGVLFLPGDDPEKRTLGDFFEAADHSWNRIYVIVTKNLGDFVYREIDEPCNCSGIYKNMISPLFDSSLAGLTQMASFLGYLFHGGIHGEHLMIALAKVTRFAPLFINICRLLEHSQLNALNIISITAPLFTLFKSLLPESIKNDKIFKYTFQILTYINKLKVTDFLDLRTIDLDNDPSPNEALIYEFLKVKNQQDHVIIWGGDIEKDAYEGIILEKPPTDIFTDKVNNIFNMKKTFKPVAPLSLHYIYYPTFVRGEGKNESILFIKEVKNKKNWIEYIDPKIGSIKEISIDDLATKLHNSDKEEFLSLIDGNVVDQIIVICYDKSTSMKFKMEGGNPRGGALSRIQIANRYLHALVDQANSLRVSSIYGLIGFHSEVEVIQGLTAMSSQFLDRLKDVKPDGKTLLYDALSKAQEMILNITKPRGGSDSELPYPNAKLRIIVISDGTDNKSSSSPSELTDSFIKNGIIVDTVLVASNEKNDKMCAISKLTGGLCFQPSNIEEGLKIFEQEAFLNIKMRHIDPPHKTPINDAILDTKASEFNGNYDEVAKNQVIYLAQFKIQLASPLYACYLYQNEREIKTMRSRRALKELNIIGHNPNDNYIVYSSYATPDEWRIFIKGPEGTPFKGKWLNIYMSLSSSYPTVPPSFKFLTIPFHPNVSQEGTIKFSLIDKDYTPKVGIDSIIEGIIQLLKTPDEDSILNKEAATLYNNNKSQYEAKQKAGETGKAKYVDYIGGVKIFDKVPDDVNISKDERCDDIYMTNTHHNQGKLISSAELYEE</sequence>
<accession>A0ABR2L9E2</accession>
<dbReference type="InterPro" id="IPR000608">
    <property type="entry name" value="UBC"/>
</dbReference>
<name>A0ABR2L9E2_9EUKA</name>
<feature type="domain" description="VWFA" evidence="2">
    <location>
        <begin position="498"/>
        <end position="691"/>
    </location>
</feature>
<dbReference type="Pfam" id="PF00179">
    <property type="entry name" value="UQ_con"/>
    <property type="match status" value="1"/>
</dbReference>
<dbReference type="EMBL" id="JAPFFF010000001">
    <property type="protein sequence ID" value="KAK8899970.1"/>
    <property type="molecule type" value="Genomic_DNA"/>
</dbReference>
<dbReference type="CDD" id="cd00198">
    <property type="entry name" value="vWFA"/>
    <property type="match status" value="1"/>
</dbReference>
<gene>
    <name evidence="3" type="ORF">M9Y10_002293</name>
</gene>
<evidence type="ECO:0000313" key="4">
    <source>
        <dbReference type="Proteomes" id="UP001470230"/>
    </source>
</evidence>